<dbReference type="InterPro" id="IPR051458">
    <property type="entry name" value="Cyt/Met_Dipeptidase"/>
</dbReference>
<dbReference type="NCBIfam" id="NF006579">
    <property type="entry name" value="PRK09104.1"/>
    <property type="match status" value="1"/>
</dbReference>
<dbReference type="RefSeq" id="WP_089234763.1">
    <property type="nucleotide sequence ID" value="NZ_FZOY01000009.1"/>
</dbReference>
<dbReference type="GO" id="GO:0008233">
    <property type="term" value="F:peptidase activity"/>
    <property type="evidence" value="ECO:0007669"/>
    <property type="project" value="UniProtKB-KW"/>
</dbReference>
<evidence type="ECO:0000313" key="6">
    <source>
        <dbReference type="Proteomes" id="UP000198426"/>
    </source>
</evidence>
<dbReference type="AlphaFoldDB" id="A0A239L6V2"/>
<evidence type="ECO:0000256" key="3">
    <source>
        <dbReference type="ARBA" id="ARBA00022801"/>
    </source>
</evidence>
<proteinExistence type="predicted"/>
<dbReference type="Gene3D" id="3.30.70.360">
    <property type="match status" value="1"/>
</dbReference>
<dbReference type="PANTHER" id="PTHR43270:SF12">
    <property type="entry name" value="SUCCINYL-DIAMINOPIMELATE DESUCCINYLASE"/>
    <property type="match status" value="1"/>
</dbReference>
<name>A0A239L6V2_9RHOB</name>
<dbReference type="InterPro" id="IPR011650">
    <property type="entry name" value="Peptidase_M20_dimer"/>
</dbReference>
<evidence type="ECO:0000256" key="2">
    <source>
        <dbReference type="ARBA" id="ARBA00022723"/>
    </source>
</evidence>
<organism evidence="5 6">
    <name type="scientific">Tropicimonas sediminicola</name>
    <dbReference type="NCBI Taxonomy" id="1031541"/>
    <lineage>
        <taxon>Bacteria</taxon>
        <taxon>Pseudomonadati</taxon>
        <taxon>Pseudomonadota</taxon>
        <taxon>Alphaproteobacteria</taxon>
        <taxon>Rhodobacterales</taxon>
        <taxon>Roseobacteraceae</taxon>
        <taxon>Tropicimonas</taxon>
    </lineage>
</organism>
<dbReference type="Proteomes" id="UP000198426">
    <property type="component" value="Unassembled WGS sequence"/>
</dbReference>
<dbReference type="PANTHER" id="PTHR43270">
    <property type="entry name" value="BETA-ALA-HIS DIPEPTIDASE"/>
    <property type="match status" value="1"/>
</dbReference>
<keyword evidence="1" id="KW-0645">Protease</keyword>
<dbReference type="SUPFAM" id="SSF53187">
    <property type="entry name" value="Zn-dependent exopeptidases"/>
    <property type="match status" value="1"/>
</dbReference>
<keyword evidence="2" id="KW-0479">Metal-binding</keyword>
<keyword evidence="6" id="KW-1185">Reference proteome</keyword>
<keyword evidence="3" id="KW-0378">Hydrolase</keyword>
<dbReference type="GO" id="GO:0006508">
    <property type="term" value="P:proteolysis"/>
    <property type="evidence" value="ECO:0007669"/>
    <property type="project" value="UniProtKB-KW"/>
</dbReference>
<dbReference type="NCBIfam" id="NF005914">
    <property type="entry name" value="PRK07907.1"/>
    <property type="match status" value="1"/>
</dbReference>
<dbReference type="Pfam" id="PF01546">
    <property type="entry name" value="Peptidase_M20"/>
    <property type="match status" value="1"/>
</dbReference>
<evidence type="ECO:0000313" key="5">
    <source>
        <dbReference type="EMBL" id="SNT26171.1"/>
    </source>
</evidence>
<gene>
    <name evidence="5" type="ORF">SAMN05421757_1095</name>
</gene>
<evidence type="ECO:0000256" key="1">
    <source>
        <dbReference type="ARBA" id="ARBA00022670"/>
    </source>
</evidence>
<sequence length="456" mass="48991">MTDTLTHIDATMDDRLARLFDFIRIPSVSTDPAHAPDVARAAKWLAQTLRDMGAEAKVHPTTGHPMVVGHLDGPADAPHVLFYGHYDVQPPDPLDLWNTEPFEPVLVPVDGDTHIVGRGASDDKGALMTFVEACRALIETRGRLPIRVSFLFEGEEESGSASLPGFLENAAEELACDVVLVCDTDMWDRETPAVTTMLRGLVGQQMTITAGDRDLHSGMFGNAAANALGVMSTVLASLRDAQGGVAIEGFYDGVAELPEATAAEWAALPFDEAGFLGNVGLSVPAGEQGRPVLHQVWARPSCEIHGVWGGYTDPGFKTVIPCQAHAKLSFRLVAGQDPAQIRDAFQAHVRAHLPADCSVRFTDHGLSPAWAMDAANPFLAPTLEALAQEWGRSTTCGTGGTIPIIGALREKLGVDALLVGFARFDNRIHSPNEKYDLSSFRGGMRSWVRIMEGLGQ</sequence>
<accession>A0A239L6V2</accession>
<protein>
    <submittedName>
        <fullName evidence="5">Acetylornithine deacetylase/Succinyl-diaminopimelate desuccinylase</fullName>
    </submittedName>
</protein>
<dbReference type="InterPro" id="IPR002933">
    <property type="entry name" value="Peptidase_M20"/>
</dbReference>
<dbReference type="OrthoDB" id="9761532at2"/>
<evidence type="ECO:0000259" key="4">
    <source>
        <dbReference type="Pfam" id="PF07687"/>
    </source>
</evidence>
<dbReference type="EMBL" id="FZOY01000009">
    <property type="protein sequence ID" value="SNT26171.1"/>
    <property type="molecule type" value="Genomic_DNA"/>
</dbReference>
<dbReference type="GO" id="GO:0046872">
    <property type="term" value="F:metal ion binding"/>
    <property type="evidence" value="ECO:0007669"/>
    <property type="project" value="UniProtKB-KW"/>
</dbReference>
<reference evidence="5 6" key="1">
    <citation type="submission" date="2017-06" db="EMBL/GenBank/DDBJ databases">
        <authorList>
            <person name="Kim H.J."/>
            <person name="Triplett B.A."/>
        </authorList>
    </citation>
    <scope>NUCLEOTIDE SEQUENCE [LARGE SCALE GENOMIC DNA]</scope>
    <source>
        <strain evidence="5 6">DSM 29339</strain>
    </source>
</reference>
<feature type="domain" description="Peptidase M20 dimerisation" evidence="4">
    <location>
        <begin position="205"/>
        <end position="356"/>
    </location>
</feature>
<dbReference type="Pfam" id="PF07687">
    <property type="entry name" value="M20_dimer"/>
    <property type="match status" value="1"/>
</dbReference>
<dbReference type="Gene3D" id="3.40.630.10">
    <property type="entry name" value="Zn peptidases"/>
    <property type="match status" value="1"/>
</dbReference>